<reference evidence="1" key="1">
    <citation type="submission" date="2019-02" db="EMBL/GenBank/DDBJ databases">
        <authorList>
            <person name="Gruber-Vodicka R. H."/>
            <person name="Seah K. B. B."/>
        </authorList>
    </citation>
    <scope>NUCLEOTIDE SEQUENCE</scope>
    <source>
        <strain evidence="1">BECK_BZ123</strain>
    </source>
</reference>
<sequence length="109" mass="12960">MIRKNPSNYYGEYSHAVEVESRVKREAILQLQRLVERFREFFPEHRGKAAMGILAGVDWDRGIPEKAREAGFLRRIQPNLIYWAPVSDFARPALWIPRFRYLMKFSSFL</sequence>
<dbReference type="AlphaFoldDB" id="A0A450YQ26"/>
<protein>
    <submittedName>
        <fullName evidence="1">Uncharacterized protein</fullName>
    </submittedName>
</protein>
<proteinExistence type="predicted"/>
<evidence type="ECO:0000313" key="1">
    <source>
        <dbReference type="EMBL" id="VFK43644.1"/>
    </source>
</evidence>
<name>A0A450YQ26_9GAMM</name>
<gene>
    <name evidence="1" type="ORF">BECKTC1821D_GA0114238_101723</name>
</gene>
<organism evidence="1">
    <name type="scientific">Candidatus Kentrum sp. TC</name>
    <dbReference type="NCBI Taxonomy" id="2126339"/>
    <lineage>
        <taxon>Bacteria</taxon>
        <taxon>Pseudomonadati</taxon>
        <taxon>Pseudomonadota</taxon>
        <taxon>Gammaproteobacteria</taxon>
        <taxon>Candidatus Kentrum</taxon>
    </lineage>
</organism>
<accession>A0A450YQ26</accession>
<dbReference type="EMBL" id="CAADFS010000017">
    <property type="protein sequence ID" value="VFK43644.1"/>
    <property type="molecule type" value="Genomic_DNA"/>
</dbReference>